<dbReference type="GeneID" id="89979537"/>
<feature type="domain" description="F-box" evidence="1">
    <location>
        <begin position="12"/>
        <end position="41"/>
    </location>
</feature>
<dbReference type="RefSeq" id="XP_064699962.1">
    <property type="nucleotide sequence ID" value="XM_064854916.1"/>
</dbReference>
<accession>A0AAV9MUP1</accession>
<protein>
    <recommendedName>
        <fullName evidence="1">F-box domain-containing protein</fullName>
    </recommendedName>
</protein>
<organism evidence="2 3">
    <name type="scientific">Exophiala bonariae</name>
    <dbReference type="NCBI Taxonomy" id="1690606"/>
    <lineage>
        <taxon>Eukaryota</taxon>
        <taxon>Fungi</taxon>
        <taxon>Dikarya</taxon>
        <taxon>Ascomycota</taxon>
        <taxon>Pezizomycotina</taxon>
        <taxon>Eurotiomycetes</taxon>
        <taxon>Chaetothyriomycetidae</taxon>
        <taxon>Chaetothyriales</taxon>
        <taxon>Herpotrichiellaceae</taxon>
        <taxon>Exophiala</taxon>
    </lineage>
</organism>
<dbReference type="Pfam" id="PF12937">
    <property type="entry name" value="F-box-like"/>
    <property type="match status" value="1"/>
</dbReference>
<dbReference type="EMBL" id="JAVRRD010000056">
    <property type="protein sequence ID" value="KAK5043577.1"/>
    <property type="molecule type" value="Genomic_DNA"/>
</dbReference>
<dbReference type="CDD" id="cd09917">
    <property type="entry name" value="F-box_SF"/>
    <property type="match status" value="1"/>
</dbReference>
<evidence type="ECO:0000313" key="2">
    <source>
        <dbReference type="EMBL" id="KAK5043577.1"/>
    </source>
</evidence>
<dbReference type="Proteomes" id="UP001358417">
    <property type="component" value="Unassembled WGS sequence"/>
</dbReference>
<proteinExistence type="predicted"/>
<evidence type="ECO:0000259" key="1">
    <source>
        <dbReference type="Pfam" id="PF12937"/>
    </source>
</evidence>
<dbReference type="AlphaFoldDB" id="A0AAV9MUP1"/>
<reference evidence="2 3" key="1">
    <citation type="submission" date="2023-08" db="EMBL/GenBank/DDBJ databases">
        <title>Black Yeasts Isolated from many extreme environments.</title>
        <authorList>
            <person name="Coleine C."/>
            <person name="Stajich J.E."/>
            <person name="Selbmann L."/>
        </authorList>
    </citation>
    <scope>NUCLEOTIDE SEQUENCE [LARGE SCALE GENOMIC DNA]</scope>
    <source>
        <strain evidence="2 3">CCFEE 5792</strain>
    </source>
</reference>
<dbReference type="SUPFAM" id="SSF81383">
    <property type="entry name" value="F-box domain"/>
    <property type="match status" value="1"/>
</dbReference>
<sequence length="347" mass="40031">MAQEMAMQELAPEILVHVFEALSSATDIVNLSLTCRYFHTLLPSSQKLVLFYNAIDQTMGPADEIIQLLTSNDNQLLHIKRTPPLSYTLLTQIAQIGRVGQRFVNLYPTIKWAGDRSANRRSLNKDEARRLRRAVYRFWMYSQAFYNSSSYRSLRSEVALYERLQLLRSWSTSDLHDFEDFRGILEHLVATELCPTDGDVFSRHPEESRYGMHAWHRSGRQVVDLGSMFPDTFHTHRREDCVADSNKLSIQELRHKHMQGWGSDLDSFYLVQAFLKLTPVQLLWLFDHAVSKADVEQYVEKQTNDICFLESGSSLFQDWVTVLHQRGGDVQQVREAIWDGVGGIAVD</sequence>
<comment type="caution">
    <text evidence="2">The sequence shown here is derived from an EMBL/GenBank/DDBJ whole genome shotgun (WGS) entry which is preliminary data.</text>
</comment>
<gene>
    <name evidence="2" type="ORF">LTR84_011384</name>
</gene>
<dbReference type="InterPro" id="IPR001810">
    <property type="entry name" value="F-box_dom"/>
</dbReference>
<name>A0AAV9MUP1_9EURO</name>
<keyword evidence="3" id="KW-1185">Reference proteome</keyword>
<evidence type="ECO:0000313" key="3">
    <source>
        <dbReference type="Proteomes" id="UP001358417"/>
    </source>
</evidence>
<dbReference type="InterPro" id="IPR036047">
    <property type="entry name" value="F-box-like_dom_sf"/>
</dbReference>